<feature type="compositionally biased region" description="Low complexity" evidence="1">
    <location>
        <begin position="1"/>
        <end position="14"/>
    </location>
</feature>
<feature type="transmembrane region" description="Helical" evidence="2">
    <location>
        <begin position="183"/>
        <end position="216"/>
    </location>
</feature>
<keyword evidence="2" id="KW-0812">Transmembrane</keyword>
<name>A0ABX1G0K7_9MICC</name>
<dbReference type="Proteomes" id="UP000746595">
    <property type="component" value="Unassembled WGS sequence"/>
</dbReference>
<keyword evidence="2" id="KW-0472">Membrane</keyword>
<evidence type="ECO:0008006" key="5">
    <source>
        <dbReference type="Google" id="ProtNLM"/>
    </source>
</evidence>
<evidence type="ECO:0000313" key="3">
    <source>
        <dbReference type="EMBL" id="NKG19181.1"/>
    </source>
</evidence>
<dbReference type="RefSeq" id="WP_168150204.1">
    <property type="nucleotide sequence ID" value="NZ_JAAWVT010000001.1"/>
</dbReference>
<feature type="region of interest" description="Disordered" evidence="1">
    <location>
        <begin position="1"/>
        <end position="91"/>
    </location>
</feature>
<organism evidence="3 4">
    <name type="scientific">Paeniglutamicibacter terrestris</name>
    <dbReference type="NCBI Taxonomy" id="2723403"/>
    <lineage>
        <taxon>Bacteria</taxon>
        <taxon>Bacillati</taxon>
        <taxon>Actinomycetota</taxon>
        <taxon>Actinomycetes</taxon>
        <taxon>Micrococcales</taxon>
        <taxon>Micrococcaceae</taxon>
        <taxon>Paeniglutamicibacter</taxon>
    </lineage>
</organism>
<comment type="caution">
    <text evidence="3">The sequence shown here is derived from an EMBL/GenBank/DDBJ whole genome shotgun (WGS) entry which is preliminary data.</text>
</comment>
<proteinExistence type="predicted"/>
<evidence type="ECO:0000256" key="2">
    <source>
        <dbReference type="SAM" id="Phobius"/>
    </source>
</evidence>
<keyword evidence="2" id="KW-1133">Transmembrane helix</keyword>
<reference evidence="3 4" key="1">
    <citation type="submission" date="2020-04" db="EMBL/GenBank/DDBJ databases">
        <title>Paeniglutamicibacter sp. ANT13_2, a novel actinomycete isolated from sediment in Antarctica.</title>
        <authorList>
            <person name="Sakdapetsiri C."/>
            <person name="Pinyakong O."/>
        </authorList>
    </citation>
    <scope>NUCLEOTIDE SEQUENCE [LARGE SCALE GENOMIC DNA]</scope>
    <source>
        <strain evidence="3 4">ANT13_2</strain>
    </source>
</reference>
<dbReference type="EMBL" id="JAAWVT010000001">
    <property type="protein sequence ID" value="NKG19181.1"/>
    <property type="molecule type" value="Genomic_DNA"/>
</dbReference>
<sequence length="236" mass="25262">MSTPENNPQNPQTPSGDPTPPQYGQRAPLDPNAAGQTPQFGAQQPNPYGQNPNPYGQPEQSNSPYGQQPYPGGFQVPPQGNFPAPQMPTQRPKELDRSFWAILAAGVFFLASMVLTLTDSAIRDSLTMTPGMDDLLAQSGSSLEQMIPMVRIFVIVFGLIGLGIYVLLAFMVRKGSNVARIFATVLAALSLFNLAGGLIMVVSVILGIVGVVFAWLRPSSQYIAARRAARAAGFRG</sequence>
<evidence type="ECO:0000256" key="1">
    <source>
        <dbReference type="SAM" id="MobiDB-lite"/>
    </source>
</evidence>
<protein>
    <recommendedName>
        <fullName evidence="5">DUF4064 domain-containing protein</fullName>
    </recommendedName>
</protein>
<feature type="transmembrane region" description="Helical" evidence="2">
    <location>
        <begin position="149"/>
        <end position="171"/>
    </location>
</feature>
<evidence type="ECO:0000313" key="4">
    <source>
        <dbReference type="Proteomes" id="UP000746595"/>
    </source>
</evidence>
<feature type="transmembrane region" description="Helical" evidence="2">
    <location>
        <begin position="99"/>
        <end position="118"/>
    </location>
</feature>
<accession>A0ABX1G0K7</accession>
<gene>
    <name evidence="3" type="ORF">HED64_00500</name>
</gene>
<feature type="compositionally biased region" description="Low complexity" evidence="1">
    <location>
        <begin position="43"/>
        <end position="58"/>
    </location>
</feature>
<keyword evidence="4" id="KW-1185">Reference proteome</keyword>